<dbReference type="RefSeq" id="WP_094984483.1">
    <property type="nucleotide sequence ID" value="NZ_NHNI01000001.1"/>
</dbReference>
<evidence type="ECO:0000313" key="3">
    <source>
        <dbReference type="EMBL" id="OZY86961.1"/>
    </source>
</evidence>
<dbReference type="Proteomes" id="UP000216101">
    <property type="component" value="Unassembled WGS sequence"/>
</dbReference>
<dbReference type="AlphaFoldDB" id="A0A266QC88"/>
<dbReference type="Gene3D" id="3.40.50.10610">
    <property type="entry name" value="ABC-type transport auxiliary lipoprotein component"/>
    <property type="match status" value="1"/>
</dbReference>
<gene>
    <name evidence="3" type="ORF">CBP51_08210</name>
</gene>
<organism evidence="3 4">
    <name type="scientific">Cellvibrio mixtus</name>
    <dbReference type="NCBI Taxonomy" id="39650"/>
    <lineage>
        <taxon>Bacteria</taxon>
        <taxon>Pseudomonadati</taxon>
        <taxon>Pseudomonadota</taxon>
        <taxon>Gammaproteobacteria</taxon>
        <taxon>Cellvibrionales</taxon>
        <taxon>Cellvibrionaceae</taxon>
        <taxon>Cellvibrio</taxon>
    </lineage>
</organism>
<evidence type="ECO:0000259" key="2">
    <source>
        <dbReference type="Pfam" id="PF16539"/>
    </source>
</evidence>
<reference evidence="4" key="1">
    <citation type="submission" date="2017-05" db="EMBL/GenBank/DDBJ databases">
        <authorList>
            <person name="Barney B.M."/>
        </authorList>
    </citation>
    <scope>NUCLEOTIDE SEQUENCE [LARGE SCALE GENOMIC DNA]</scope>
    <source>
        <strain evidence="4">PSBB022</strain>
    </source>
</reference>
<comment type="caution">
    <text evidence="3">The sequence shown here is derived from an EMBL/GenBank/DDBJ whole genome shotgun (WGS) entry which is preliminary data.</text>
</comment>
<evidence type="ECO:0000313" key="4">
    <source>
        <dbReference type="Proteomes" id="UP000216101"/>
    </source>
</evidence>
<dbReference type="EMBL" id="NHNI01000001">
    <property type="protein sequence ID" value="OZY86961.1"/>
    <property type="molecule type" value="Genomic_DNA"/>
</dbReference>
<protein>
    <recommendedName>
        <fullName evidence="2">Flagellar assembly protein T middle domain-containing protein</fullName>
    </recommendedName>
</protein>
<proteinExistence type="predicted"/>
<keyword evidence="4" id="KW-1185">Reference proteome</keyword>
<evidence type="ECO:0000256" key="1">
    <source>
        <dbReference type="SAM" id="SignalP"/>
    </source>
</evidence>
<dbReference type="InterPro" id="IPR032386">
    <property type="entry name" value="FlgT_M"/>
</dbReference>
<dbReference type="Pfam" id="PF16539">
    <property type="entry name" value="FlgT_M"/>
    <property type="match status" value="1"/>
</dbReference>
<name>A0A266QC88_9GAMM</name>
<feature type="signal peptide" evidence="1">
    <location>
        <begin position="1"/>
        <end position="31"/>
    </location>
</feature>
<accession>A0A266QC88</accession>
<sequence length="378" mass="41164">MGSTTSLNRLPHRANSLLLTSILGLSSALVAASPLVPEDIAYKPEGAVPLSKHTDDTVVVGTADLPGNPASAPQAQESSATPTYLRQNRCPDHSRNYNNLHKSLVITRFTRRNPQSANAGNLYAVEAGMPTLIREHLTQSRSMVGPEVLAQGFALPHLSEALLKQQAQKIARQARTQFVLSGTIDDMAMTAPNSTYNPSLYRQVANGFHDLTGIEKFDPRTRVFTLDLELRDGFTGEPLMSRRYTTSGVWNTRRTAGFDSSAFFETPYGQKVAELSEAISADITQTLDCQPFIANIDAYPGQTQIVLQGGANNGLQAGATMQLYQVIVVGSSSEYQVSETRLVKRPTRLHLSEVYPSHSTAVIEDGSYLNGHYLAVIE</sequence>
<feature type="chain" id="PRO_5012379426" description="Flagellar assembly protein T middle domain-containing protein" evidence="1">
    <location>
        <begin position="32"/>
        <end position="378"/>
    </location>
</feature>
<keyword evidence="1" id="KW-0732">Signal</keyword>
<feature type="domain" description="Flagellar assembly protein T middle" evidence="2">
    <location>
        <begin position="98"/>
        <end position="259"/>
    </location>
</feature>